<evidence type="ECO:0000256" key="1">
    <source>
        <dbReference type="ARBA" id="ARBA00007749"/>
    </source>
</evidence>
<dbReference type="SMART" id="SM00849">
    <property type="entry name" value="Lactamase_B"/>
    <property type="match status" value="1"/>
</dbReference>
<evidence type="ECO:0000256" key="2">
    <source>
        <dbReference type="ARBA" id="ARBA00022723"/>
    </source>
</evidence>
<dbReference type="AlphaFoldDB" id="A0AAD7CEW4"/>
<dbReference type="PANTHER" id="PTHR42978:SF5">
    <property type="entry name" value="METALLO-BETA-LACTAMASE DOMAIN-CONTAINING PROTEIN"/>
    <property type="match status" value="1"/>
</dbReference>
<dbReference type="InterPro" id="IPR051013">
    <property type="entry name" value="MBL_superfamily_lactonases"/>
</dbReference>
<keyword evidence="3" id="KW-0378">Hydrolase</keyword>
<evidence type="ECO:0000313" key="7">
    <source>
        <dbReference type="EMBL" id="KAJ7647116.1"/>
    </source>
</evidence>
<gene>
    <name evidence="7" type="ORF">FB45DRAFT_892432</name>
</gene>
<comment type="similarity">
    <text evidence="1">Belongs to the metallo-beta-lactamase superfamily.</text>
</comment>
<dbReference type="InterPro" id="IPR036866">
    <property type="entry name" value="RibonucZ/Hydroxyglut_hydro"/>
</dbReference>
<keyword evidence="8" id="KW-1185">Reference proteome</keyword>
<keyword evidence="2" id="KW-0479">Metal-binding</keyword>
<dbReference type="GO" id="GO:0016787">
    <property type="term" value="F:hydrolase activity"/>
    <property type="evidence" value="ECO:0007669"/>
    <property type="project" value="UniProtKB-KW"/>
</dbReference>
<comment type="caution">
    <text evidence="7">The sequence shown here is derived from an EMBL/GenBank/DDBJ whole genome shotgun (WGS) entry which is preliminary data.</text>
</comment>
<dbReference type="SUPFAM" id="SSF56281">
    <property type="entry name" value="Metallo-hydrolase/oxidoreductase"/>
    <property type="match status" value="1"/>
</dbReference>
<keyword evidence="4" id="KW-0862">Zinc</keyword>
<dbReference type="PANTHER" id="PTHR42978">
    <property type="entry name" value="QUORUM-QUENCHING LACTONASE YTNP-RELATED-RELATED"/>
    <property type="match status" value="1"/>
</dbReference>
<evidence type="ECO:0000313" key="8">
    <source>
        <dbReference type="Proteomes" id="UP001221142"/>
    </source>
</evidence>
<dbReference type="Pfam" id="PF00753">
    <property type="entry name" value="Lactamase_B"/>
    <property type="match status" value="1"/>
</dbReference>
<dbReference type="EMBL" id="JARKIF010000002">
    <property type="protein sequence ID" value="KAJ7647116.1"/>
    <property type="molecule type" value="Genomic_DNA"/>
</dbReference>
<name>A0AAD7CEW4_9AGAR</name>
<reference evidence="7" key="1">
    <citation type="submission" date="2023-03" db="EMBL/GenBank/DDBJ databases">
        <title>Massive genome expansion in bonnet fungi (Mycena s.s.) driven by repeated elements and novel gene families across ecological guilds.</title>
        <authorList>
            <consortium name="Lawrence Berkeley National Laboratory"/>
            <person name="Harder C.B."/>
            <person name="Miyauchi S."/>
            <person name="Viragh M."/>
            <person name="Kuo A."/>
            <person name="Thoen E."/>
            <person name="Andreopoulos B."/>
            <person name="Lu D."/>
            <person name="Skrede I."/>
            <person name="Drula E."/>
            <person name="Henrissat B."/>
            <person name="Morin E."/>
            <person name="Kohler A."/>
            <person name="Barry K."/>
            <person name="LaButti K."/>
            <person name="Morin E."/>
            <person name="Salamov A."/>
            <person name="Lipzen A."/>
            <person name="Mereny Z."/>
            <person name="Hegedus B."/>
            <person name="Baldrian P."/>
            <person name="Stursova M."/>
            <person name="Weitz H."/>
            <person name="Taylor A."/>
            <person name="Grigoriev I.V."/>
            <person name="Nagy L.G."/>
            <person name="Martin F."/>
            <person name="Kauserud H."/>
        </authorList>
    </citation>
    <scope>NUCLEOTIDE SEQUENCE</scope>
    <source>
        <strain evidence="7">9284</strain>
    </source>
</reference>
<dbReference type="GO" id="GO:0046872">
    <property type="term" value="F:metal ion binding"/>
    <property type="evidence" value="ECO:0007669"/>
    <property type="project" value="UniProtKB-KW"/>
</dbReference>
<evidence type="ECO:0000256" key="5">
    <source>
        <dbReference type="SAM" id="SignalP"/>
    </source>
</evidence>
<feature type="signal peptide" evidence="5">
    <location>
        <begin position="1"/>
        <end position="18"/>
    </location>
</feature>
<dbReference type="InterPro" id="IPR001279">
    <property type="entry name" value="Metallo-B-lactamas"/>
</dbReference>
<feature type="domain" description="Metallo-beta-lactamase" evidence="6">
    <location>
        <begin position="63"/>
        <end position="259"/>
    </location>
</feature>
<evidence type="ECO:0000256" key="3">
    <source>
        <dbReference type="ARBA" id="ARBA00022801"/>
    </source>
</evidence>
<organism evidence="7 8">
    <name type="scientific">Roridomyces roridus</name>
    <dbReference type="NCBI Taxonomy" id="1738132"/>
    <lineage>
        <taxon>Eukaryota</taxon>
        <taxon>Fungi</taxon>
        <taxon>Dikarya</taxon>
        <taxon>Basidiomycota</taxon>
        <taxon>Agaricomycotina</taxon>
        <taxon>Agaricomycetes</taxon>
        <taxon>Agaricomycetidae</taxon>
        <taxon>Agaricales</taxon>
        <taxon>Marasmiineae</taxon>
        <taxon>Mycenaceae</taxon>
        <taxon>Roridomyces</taxon>
    </lineage>
</organism>
<proteinExistence type="inferred from homology"/>
<feature type="chain" id="PRO_5042094816" evidence="5">
    <location>
        <begin position="19"/>
        <end position="375"/>
    </location>
</feature>
<dbReference type="Proteomes" id="UP001221142">
    <property type="component" value="Unassembled WGS sequence"/>
</dbReference>
<evidence type="ECO:0000256" key="4">
    <source>
        <dbReference type="ARBA" id="ARBA00022833"/>
    </source>
</evidence>
<sequence length="375" mass="40850">MFPSLLILLSAGIALASSLEFGIPASQATVTVQAFHVGQVTLVNLTHAFILPALPGRETVQFPMFAFLVEHQGSQSRMMFDLGMRKDPLNLAPSISSGFAAGMFQLQETNDITEQLEDGGIKLETIETVIWSHSHFDHIGDMSKFPNSTNLVIGPGTVTSTFPQNPNASLQASDFAGRHITELDFTSSKLTFSGLQAIDFFEDGSFYLLNTPGHVSGHISALARVTPTTFVSLGGDTFHHAGEARPRPAFQQSFPCPAHLAEEIKSSFDTDFFWSPKSTDGAFDIHSRASQMFEVSDLPDSFYEFPVTAQVSLEKLATFDADPDIFVVVAHDASLQSTLPLFPASLNNWKEANLKESTVWTFANTSNPAFAFSPM</sequence>
<accession>A0AAD7CEW4</accession>
<dbReference type="Gene3D" id="3.60.15.10">
    <property type="entry name" value="Ribonuclease Z/Hydroxyacylglutathione hydrolase-like"/>
    <property type="match status" value="1"/>
</dbReference>
<dbReference type="CDD" id="cd07730">
    <property type="entry name" value="metallo-hydrolase-like_MBL-fold"/>
    <property type="match status" value="1"/>
</dbReference>
<keyword evidence="5" id="KW-0732">Signal</keyword>
<evidence type="ECO:0000259" key="6">
    <source>
        <dbReference type="SMART" id="SM00849"/>
    </source>
</evidence>
<protein>
    <submittedName>
        <fullName evidence="7">Beta-lactamase-like protein</fullName>
    </submittedName>
</protein>